<keyword evidence="3" id="KW-1185">Reference proteome</keyword>
<dbReference type="InterPro" id="IPR029068">
    <property type="entry name" value="Glyas_Bleomycin-R_OHBP_Dase"/>
</dbReference>
<dbReference type="InterPro" id="IPR004360">
    <property type="entry name" value="Glyas_Fos-R_dOase_dom"/>
</dbReference>
<dbReference type="KEGG" id="erz:ER308_16970"/>
<name>A0A411YIS8_9ACTN</name>
<dbReference type="Proteomes" id="UP000291469">
    <property type="component" value="Chromosome"/>
</dbReference>
<dbReference type="EMBL" id="CP036402">
    <property type="protein sequence ID" value="QBI21097.1"/>
    <property type="molecule type" value="Genomic_DNA"/>
</dbReference>
<feature type="domain" description="VOC" evidence="1">
    <location>
        <begin position="2"/>
        <end position="122"/>
    </location>
</feature>
<dbReference type="PROSITE" id="PS51819">
    <property type="entry name" value="VOC"/>
    <property type="match status" value="1"/>
</dbReference>
<dbReference type="RefSeq" id="WP_131156090.1">
    <property type="nucleotide sequence ID" value="NZ_CP036402.1"/>
</dbReference>
<dbReference type="Gene3D" id="3.10.180.10">
    <property type="entry name" value="2,3-Dihydroxybiphenyl 1,2-Dioxygenase, domain 1"/>
    <property type="match status" value="1"/>
</dbReference>
<dbReference type="AlphaFoldDB" id="A0A411YIS8"/>
<evidence type="ECO:0000313" key="3">
    <source>
        <dbReference type="Proteomes" id="UP000291469"/>
    </source>
</evidence>
<evidence type="ECO:0000259" key="1">
    <source>
        <dbReference type="PROSITE" id="PS51819"/>
    </source>
</evidence>
<dbReference type="SUPFAM" id="SSF54593">
    <property type="entry name" value="Glyoxalase/Bleomycin resistance protein/Dihydroxybiphenyl dioxygenase"/>
    <property type="match status" value="1"/>
</dbReference>
<dbReference type="CDD" id="cd06587">
    <property type="entry name" value="VOC"/>
    <property type="match status" value="1"/>
</dbReference>
<accession>A0A411YIS8</accession>
<dbReference type="Pfam" id="PF00903">
    <property type="entry name" value="Glyoxalase"/>
    <property type="match status" value="1"/>
</dbReference>
<dbReference type="InterPro" id="IPR037523">
    <property type="entry name" value="VOC_core"/>
</dbReference>
<dbReference type="OrthoDB" id="9798201at2"/>
<evidence type="ECO:0000313" key="2">
    <source>
        <dbReference type="EMBL" id="QBI21097.1"/>
    </source>
</evidence>
<reference evidence="2 3" key="1">
    <citation type="submission" date="2019-01" db="EMBL/GenBank/DDBJ databases">
        <title>Egibacter rhizosphaerae EGI 80759T.</title>
        <authorList>
            <person name="Chen D.-D."/>
            <person name="Tian Y."/>
            <person name="Jiao J.-Y."/>
            <person name="Zhang X.-T."/>
            <person name="Zhang Y.-G."/>
            <person name="Zhang Y."/>
            <person name="Xiao M."/>
            <person name="Shu W.-S."/>
            <person name="Li W.-J."/>
        </authorList>
    </citation>
    <scope>NUCLEOTIDE SEQUENCE [LARGE SCALE GENOMIC DNA]</scope>
    <source>
        <strain evidence="2 3">EGI 80759</strain>
    </source>
</reference>
<proteinExistence type="predicted"/>
<sequence>MSPVSVRYIVDDVDRAVAFYRHHLGFEVVTHPAPGFAMLQRGDLRLLLNAPGAGGAGRASDGTTLEPGGWNRFQLTETDLDVTVEQLRDAGAQFRSAIVAGSGGRQALVADPAGNVVELFEPAER</sequence>
<gene>
    <name evidence="2" type="ORF">ER308_16970</name>
</gene>
<dbReference type="PANTHER" id="PTHR33993">
    <property type="entry name" value="GLYOXALASE-RELATED"/>
    <property type="match status" value="1"/>
</dbReference>
<organism evidence="2 3">
    <name type="scientific">Egibacter rhizosphaerae</name>
    <dbReference type="NCBI Taxonomy" id="1670831"/>
    <lineage>
        <taxon>Bacteria</taxon>
        <taxon>Bacillati</taxon>
        <taxon>Actinomycetota</taxon>
        <taxon>Nitriliruptoria</taxon>
        <taxon>Egibacterales</taxon>
        <taxon>Egibacteraceae</taxon>
        <taxon>Egibacter</taxon>
    </lineage>
</organism>
<dbReference type="PANTHER" id="PTHR33993:SF14">
    <property type="entry name" value="GB|AAF24581.1"/>
    <property type="match status" value="1"/>
</dbReference>
<protein>
    <submittedName>
        <fullName evidence="2">VOC family protein</fullName>
    </submittedName>
</protein>
<dbReference type="InterPro" id="IPR052164">
    <property type="entry name" value="Anthracycline_SecMetBiosynth"/>
</dbReference>